<organism evidence="2 3">
    <name type="scientific">Erysipelothrix inopinata</name>
    <dbReference type="NCBI Taxonomy" id="225084"/>
    <lineage>
        <taxon>Bacteria</taxon>
        <taxon>Bacillati</taxon>
        <taxon>Bacillota</taxon>
        <taxon>Erysipelotrichia</taxon>
        <taxon>Erysipelotrichales</taxon>
        <taxon>Erysipelotrichaceae</taxon>
        <taxon>Erysipelothrix</taxon>
    </lineage>
</organism>
<dbReference type="Pfam" id="PF13508">
    <property type="entry name" value="Acetyltransf_7"/>
    <property type="match status" value="1"/>
</dbReference>
<reference evidence="2 3" key="1">
    <citation type="submission" date="2020-08" db="EMBL/GenBank/DDBJ databases">
        <title>Genome sequence of Erysipelothrix inopinata DSM 15511T.</title>
        <authorList>
            <person name="Hyun D.-W."/>
            <person name="Bae J.-W."/>
        </authorList>
    </citation>
    <scope>NUCLEOTIDE SEQUENCE [LARGE SCALE GENOMIC DNA]</scope>
    <source>
        <strain evidence="2 3">DSM 15511</strain>
    </source>
</reference>
<dbReference type="Gene3D" id="3.40.630.30">
    <property type="match status" value="1"/>
</dbReference>
<dbReference type="PROSITE" id="PS51186">
    <property type="entry name" value="GNAT"/>
    <property type="match status" value="1"/>
</dbReference>
<feature type="domain" description="N-acetyltransferase" evidence="1">
    <location>
        <begin position="5"/>
        <end position="142"/>
    </location>
</feature>
<evidence type="ECO:0000313" key="2">
    <source>
        <dbReference type="EMBL" id="QNN61280.1"/>
    </source>
</evidence>
<dbReference type="SUPFAM" id="SSF55729">
    <property type="entry name" value="Acyl-CoA N-acyltransferases (Nat)"/>
    <property type="match status" value="1"/>
</dbReference>
<dbReference type="PANTHER" id="PTHR43233">
    <property type="entry name" value="FAMILY N-ACETYLTRANSFERASE, PUTATIVE (AFU_ORTHOLOGUE AFUA_6G03350)-RELATED"/>
    <property type="match status" value="1"/>
</dbReference>
<keyword evidence="2" id="KW-0808">Transferase</keyword>
<dbReference type="Proteomes" id="UP000515928">
    <property type="component" value="Chromosome"/>
</dbReference>
<evidence type="ECO:0000313" key="3">
    <source>
        <dbReference type="Proteomes" id="UP000515928"/>
    </source>
</evidence>
<evidence type="ECO:0000259" key="1">
    <source>
        <dbReference type="PROSITE" id="PS51186"/>
    </source>
</evidence>
<dbReference type="RefSeq" id="WP_187534482.1">
    <property type="nucleotide sequence ID" value="NZ_CBCSHU010000001.1"/>
</dbReference>
<dbReference type="InterPro" id="IPR053144">
    <property type="entry name" value="Acetyltransferase_Butenolide"/>
</dbReference>
<keyword evidence="3" id="KW-1185">Reference proteome</keyword>
<protein>
    <submittedName>
        <fullName evidence="2">GNAT family N-acetyltransferase</fullName>
    </submittedName>
</protein>
<dbReference type="GO" id="GO:0016747">
    <property type="term" value="F:acyltransferase activity, transferring groups other than amino-acyl groups"/>
    <property type="evidence" value="ECO:0007669"/>
    <property type="project" value="InterPro"/>
</dbReference>
<accession>A0A7G9S0A5</accession>
<dbReference type="CDD" id="cd04301">
    <property type="entry name" value="NAT_SF"/>
    <property type="match status" value="1"/>
</dbReference>
<dbReference type="KEGG" id="eio:H9L01_02630"/>
<dbReference type="PANTHER" id="PTHR43233:SF1">
    <property type="entry name" value="FAMILY N-ACETYLTRANSFERASE, PUTATIVE (AFU_ORTHOLOGUE AFUA_6G03350)-RELATED"/>
    <property type="match status" value="1"/>
</dbReference>
<dbReference type="EMBL" id="CP060715">
    <property type="protein sequence ID" value="QNN61280.1"/>
    <property type="molecule type" value="Genomic_DNA"/>
</dbReference>
<dbReference type="AlphaFoldDB" id="A0A7G9S0A5"/>
<dbReference type="InterPro" id="IPR000182">
    <property type="entry name" value="GNAT_dom"/>
</dbReference>
<gene>
    <name evidence="2" type="ORF">H9L01_02630</name>
</gene>
<name>A0A7G9S0A5_9FIRM</name>
<sequence length="142" mass="16375">MKYNSNFKIESNHLTPQIYLELHHQVGFKTYEVEDIQAGLDHDLFDVVVYDDSFPIGIARVVGDNRIVFFIKDVIVHPSYQHQGLGDLLMKHVLEYIGSVACHDAYIGLMATPGKETFYEKYGFMRRPNEKFGSGMVMFYES</sequence>
<dbReference type="InterPro" id="IPR016181">
    <property type="entry name" value="Acyl_CoA_acyltransferase"/>
</dbReference>
<proteinExistence type="predicted"/>